<organism evidence="1 2">
    <name type="scientific">Vibrio parahaemolyticus</name>
    <dbReference type="NCBI Taxonomy" id="670"/>
    <lineage>
        <taxon>Bacteria</taxon>
        <taxon>Pseudomonadati</taxon>
        <taxon>Pseudomonadota</taxon>
        <taxon>Gammaproteobacteria</taxon>
        <taxon>Vibrionales</taxon>
        <taxon>Vibrionaceae</taxon>
        <taxon>Vibrio</taxon>
    </lineage>
</organism>
<dbReference type="RefSeq" id="WP_212684700.1">
    <property type="nucleotide sequence ID" value="NZ_CP114194.1"/>
</dbReference>
<accession>A0AA47L5P8</accession>
<gene>
    <name evidence="1" type="ORF">O1Q84_11935</name>
</gene>
<evidence type="ECO:0000313" key="1">
    <source>
        <dbReference type="EMBL" id="WAT89335.1"/>
    </source>
</evidence>
<name>A0AA47L5P8_VIBPH</name>
<evidence type="ECO:0000313" key="2">
    <source>
        <dbReference type="Proteomes" id="UP001156560"/>
    </source>
</evidence>
<dbReference type="AlphaFoldDB" id="A0AA47L5P8"/>
<protein>
    <submittedName>
        <fullName evidence="1">Uncharacterized protein</fullName>
    </submittedName>
</protein>
<proteinExistence type="predicted"/>
<sequence>MSVVKNSAVTDQVSGAFVDNINQTRIFEKGVELDKAQAALNLAQAQVDKVREFISNPGGILGSEATKHGEIAERIDVGIRNAKAAMEGISADDLPADIDSVARTGAADYLLNNTEVQSKFINGANNNLKHVLDHMEKYPDFGRDGSFYHIPKDTHELIGKIMSGESVDGLSQRSIDAIKAKVAEIEELSGQPFNSVVQPGVSDYAEVQRGAVDETLNKHEEDLRKESERQKNQIEKDHGPSLQEMGKAALIGGAVGGAVAFASTAYAKYKSGKNIFAGDFEREDWKEVGLDTTKGATIGAVSSAAIYGLTNYASMAAPFASAVVSATKGVSSLTKQYTNGEISFDEYMNLGLVVCSESAMVGIFTAAGQTLIPVPVLGAVIGSIAGKLFVDMAGSGNSKLANQLNDMMSEFTKKLDAISLQVLERINREFDKLGDLTTAAFDPKNNRLDGSVKLAKAYGVPESLIIKSSDDLDSFMLT</sequence>
<dbReference type="EMBL" id="CP114194">
    <property type="protein sequence ID" value="WAT89335.1"/>
    <property type="molecule type" value="Genomic_DNA"/>
</dbReference>
<dbReference type="Proteomes" id="UP001156560">
    <property type="component" value="Chromosome 1"/>
</dbReference>
<reference evidence="1" key="1">
    <citation type="submission" date="2022-12" db="EMBL/GenBank/DDBJ databases">
        <title>Vibrio parahaemolyticus become highly virulent by producing novel Tc toxins.</title>
        <authorList>
            <person name="Yang F."/>
            <person name="You Y."/>
            <person name="Lai Q."/>
            <person name="Xu L."/>
            <person name="Li F."/>
        </authorList>
    </citation>
    <scope>NUCLEOTIDE SEQUENCE</scope>
    <source>
        <strain evidence="1">Vp-HL-202005</strain>
    </source>
</reference>